<evidence type="ECO:0000313" key="2">
    <source>
        <dbReference type="EMBL" id="MPN21083.1"/>
    </source>
</evidence>
<sequence>MSISIKYGLMFQVQFLKFQYITPLFLYYTAMDRAVGTMLIFLQIGYDSFTCSYQKKKRGIYSLS</sequence>
<keyword evidence="1" id="KW-0812">Transmembrane</keyword>
<reference evidence="2" key="1">
    <citation type="submission" date="2019-08" db="EMBL/GenBank/DDBJ databases">
        <authorList>
            <person name="Kucharzyk K."/>
            <person name="Murdoch R.W."/>
            <person name="Higgins S."/>
            <person name="Loffler F."/>
        </authorList>
    </citation>
    <scope>NUCLEOTIDE SEQUENCE</scope>
</reference>
<protein>
    <submittedName>
        <fullName evidence="2">Uncharacterized protein</fullName>
    </submittedName>
</protein>
<comment type="caution">
    <text evidence="2">The sequence shown here is derived from an EMBL/GenBank/DDBJ whole genome shotgun (WGS) entry which is preliminary data.</text>
</comment>
<keyword evidence="1" id="KW-1133">Transmembrane helix</keyword>
<keyword evidence="1" id="KW-0472">Membrane</keyword>
<name>A0A645GB21_9ZZZZ</name>
<organism evidence="2">
    <name type="scientific">bioreactor metagenome</name>
    <dbReference type="NCBI Taxonomy" id="1076179"/>
    <lineage>
        <taxon>unclassified sequences</taxon>
        <taxon>metagenomes</taxon>
        <taxon>ecological metagenomes</taxon>
    </lineage>
</organism>
<dbReference type="EMBL" id="VSSQ01068971">
    <property type="protein sequence ID" value="MPN21083.1"/>
    <property type="molecule type" value="Genomic_DNA"/>
</dbReference>
<proteinExistence type="predicted"/>
<dbReference type="AlphaFoldDB" id="A0A645GB21"/>
<accession>A0A645GB21</accession>
<gene>
    <name evidence="2" type="ORF">SDC9_168462</name>
</gene>
<feature type="transmembrane region" description="Helical" evidence="1">
    <location>
        <begin position="34"/>
        <end position="53"/>
    </location>
</feature>
<evidence type="ECO:0000256" key="1">
    <source>
        <dbReference type="SAM" id="Phobius"/>
    </source>
</evidence>